<name>A0AAV1ALK7_VICFA</name>
<protein>
    <submittedName>
        <fullName evidence="2">Uncharacterized protein</fullName>
    </submittedName>
</protein>
<dbReference type="EMBL" id="OX451739">
    <property type="protein sequence ID" value="CAI8611384.1"/>
    <property type="molecule type" value="Genomic_DNA"/>
</dbReference>
<dbReference type="Pfam" id="PF05600">
    <property type="entry name" value="CDK5RAP3"/>
    <property type="match status" value="1"/>
</dbReference>
<dbReference type="GO" id="GO:0007346">
    <property type="term" value="P:regulation of mitotic cell cycle"/>
    <property type="evidence" value="ECO:0007669"/>
    <property type="project" value="TreeGrafter"/>
</dbReference>
<proteinExistence type="inferred from homology"/>
<dbReference type="Proteomes" id="UP001157006">
    <property type="component" value="Chromosome 4"/>
</dbReference>
<dbReference type="GO" id="GO:0012505">
    <property type="term" value="C:endomembrane system"/>
    <property type="evidence" value="ECO:0007669"/>
    <property type="project" value="TreeGrafter"/>
</dbReference>
<dbReference type="PANTHER" id="PTHR14894">
    <property type="entry name" value="CDK5 REGULATORY SUBUNIT-ASSOCIATED PROTEIN 3"/>
    <property type="match status" value="1"/>
</dbReference>
<dbReference type="AlphaFoldDB" id="A0AAV1ALK7"/>
<keyword evidence="3" id="KW-1185">Reference proteome</keyword>
<accession>A0AAV1ALK7</accession>
<reference evidence="2 3" key="1">
    <citation type="submission" date="2023-01" db="EMBL/GenBank/DDBJ databases">
        <authorList>
            <person name="Kreplak J."/>
        </authorList>
    </citation>
    <scope>NUCLEOTIDE SEQUENCE [LARGE SCALE GENOMIC DNA]</scope>
</reference>
<sequence length="130" mass="14470">MNLFGRLSGAAGTWEAIVRSFEKDRVFLGGAALIITQNNIQQQLAELDREETDIKRNVAFSAAKYVETCQELGLQVWIVQFIYFLLNGDYVNSCTGRMGKAVISAPEVVGLNVVPMSFEVLKSSETFQEK</sequence>
<evidence type="ECO:0000256" key="1">
    <source>
        <dbReference type="ARBA" id="ARBA00007478"/>
    </source>
</evidence>
<evidence type="ECO:0000313" key="3">
    <source>
        <dbReference type="Proteomes" id="UP001157006"/>
    </source>
</evidence>
<dbReference type="PANTHER" id="PTHR14894:SF0">
    <property type="entry name" value="CDK5 REGULATORY SUBUNIT-ASSOCIATED PROTEIN 3"/>
    <property type="match status" value="1"/>
</dbReference>
<gene>
    <name evidence="2" type="ORF">VFH_IV226680</name>
</gene>
<comment type="similarity">
    <text evidence="1">Belongs to the CDK5RAP3 family.</text>
</comment>
<dbReference type="InterPro" id="IPR008491">
    <property type="entry name" value="CDK5RAP3"/>
</dbReference>
<organism evidence="2 3">
    <name type="scientific">Vicia faba</name>
    <name type="common">Broad bean</name>
    <name type="synonym">Faba vulgaris</name>
    <dbReference type="NCBI Taxonomy" id="3906"/>
    <lineage>
        <taxon>Eukaryota</taxon>
        <taxon>Viridiplantae</taxon>
        <taxon>Streptophyta</taxon>
        <taxon>Embryophyta</taxon>
        <taxon>Tracheophyta</taxon>
        <taxon>Spermatophyta</taxon>
        <taxon>Magnoliopsida</taxon>
        <taxon>eudicotyledons</taxon>
        <taxon>Gunneridae</taxon>
        <taxon>Pentapetalae</taxon>
        <taxon>rosids</taxon>
        <taxon>fabids</taxon>
        <taxon>Fabales</taxon>
        <taxon>Fabaceae</taxon>
        <taxon>Papilionoideae</taxon>
        <taxon>50 kb inversion clade</taxon>
        <taxon>NPAAA clade</taxon>
        <taxon>Hologalegina</taxon>
        <taxon>IRL clade</taxon>
        <taxon>Fabeae</taxon>
        <taxon>Vicia</taxon>
    </lineage>
</organism>
<evidence type="ECO:0000313" key="2">
    <source>
        <dbReference type="EMBL" id="CAI8611384.1"/>
    </source>
</evidence>